<evidence type="ECO:0000313" key="1">
    <source>
        <dbReference type="EMBL" id="OAQ41775.1"/>
    </source>
</evidence>
<sequence length="693" mass="78560">MLFAYGQIKPIKFDKNGRVIEVSPIIKGQTEYDKLKNSFNTTTTAIDATLEEAKVDLIKDIIERLEASIKSLEGGKEQYSLLFEKVAEIRDHYCEARGDLQRLINTKPLSDADNINIRGLPLITDALKEVWDKKTDSATSLNLNKTFATFKIYKPSLANLFYAAHYNLVYADTKNPIYKSLGDRDLFAALNTFSDLLKSLEEKLKDPSGYREAHKLATIISKSELFLMFKEPWLAQLLWLNKAEPRVNPFDHTSEILLLNNPGWTLSEDHAYQAYLDALIKRKVSFDSSGNYTLFKQILAEKNLLKSRSTFNTIRDSLKKVSDQDFTKLKIGFTYLNLLKIPYNETSINERYYRSIMADNELIEGDDEDLKFLNAAETITWAVHNKVEGQTIKLNAPNKVALNATGKTEQEINRFFSEAASLFAVLNPNILQFNKFVNQITTPRYIQDPKKAFGEKPLFDVNELKFDGDVETLKKGNLYLKLLETSTLPPAPWTPNQSKIPIFETKLLKSEALDTLNTYKYTIQSILKKDTTLIDAVKFKVGKYVRFNLSGGLAYTFNAQSQNELNQDSQDNISFKSSSQSYRGIALFNLYFVGKGMLKPDDNILPKRDGCGRLFWQLGVGIPEPLTNFYSGVGYNIGPGLLFSTGIHLSGKNRYDVVNNEVIEEKKIYQPRGYVSISVEPGNLLKALGLFGK</sequence>
<proteinExistence type="predicted"/>
<dbReference type="AlphaFoldDB" id="A0A179DL46"/>
<name>A0A179DL46_9SPHI</name>
<protein>
    <submittedName>
        <fullName evidence="1">Uncharacterized protein</fullName>
    </submittedName>
</protein>
<keyword evidence="2" id="KW-1185">Reference proteome</keyword>
<gene>
    <name evidence="1" type="ORF">A5893_01270</name>
</gene>
<dbReference type="EMBL" id="LWHJ01000011">
    <property type="protein sequence ID" value="OAQ41775.1"/>
    <property type="molecule type" value="Genomic_DNA"/>
</dbReference>
<reference evidence="1 2" key="1">
    <citation type="submission" date="2016-04" db="EMBL/GenBank/DDBJ databases">
        <authorList>
            <person name="Evans L.H."/>
            <person name="Alamgir A."/>
            <person name="Owens N."/>
            <person name="Weber N.D."/>
            <person name="Virtaneva K."/>
            <person name="Barbian K."/>
            <person name="Babar A."/>
            <person name="Rosenke K."/>
        </authorList>
    </citation>
    <scope>NUCLEOTIDE SEQUENCE [LARGE SCALE GENOMIC DNA]</scope>
    <source>
        <strain evidence="1 2">CCM 8644</strain>
    </source>
</reference>
<dbReference type="Proteomes" id="UP000078459">
    <property type="component" value="Unassembled WGS sequence"/>
</dbReference>
<reference evidence="1 2" key="2">
    <citation type="submission" date="2016-06" db="EMBL/GenBank/DDBJ databases">
        <title>Pedobacter psychrophilus sp. nov., isolated from Antarctic fragmentary rock.</title>
        <authorList>
            <person name="Svec P."/>
        </authorList>
    </citation>
    <scope>NUCLEOTIDE SEQUENCE [LARGE SCALE GENOMIC DNA]</scope>
    <source>
        <strain evidence="1 2">CCM 8644</strain>
    </source>
</reference>
<organism evidence="1 2">
    <name type="scientific">Pedobacter psychrophilus</name>
    <dbReference type="NCBI Taxonomy" id="1826909"/>
    <lineage>
        <taxon>Bacteria</taxon>
        <taxon>Pseudomonadati</taxon>
        <taxon>Bacteroidota</taxon>
        <taxon>Sphingobacteriia</taxon>
        <taxon>Sphingobacteriales</taxon>
        <taxon>Sphingobacteriaceae</taxon>
        <taxon>Pedobacter</taxon>
    </lineage>
</organism>
<evidence type="ECO:0000313" key="2">
    <source>
        <dbReference type="Proteomes" id="UP000078459"/>
    </source>
</evidence>
<comment type="caution">
    <text evidence="1">The sequence shown here is derived from an EMBL/GenBank/DDBJ whole genome shotgun (WGS) entry which is preliminary data.</text>
</comment>
<accession>A0A179DL46</accession>